<feature type="region of interest" description="Disordered" evidence="1">
    <location>
        <begin position="1"/>
        <end position="23"/>
    </location>
</feature>
<dbReference type="EMBL" id="CAEZUP010000144">
    <property type="protein sequence ID" value="CAB4625283.1"/>
    <property type="molecule type" value="Genomic_DNA"/>
</dbReference>
<sequence>MALPFVGDDHHIGHGHRSQHLGIGVGDPVALRVHRLPPSRFEGLEEPGIVGIDDEKTTGGGQPHVVGQNRGEDHHDLGSDHRFAKILRR</sequence>
<accession>A0A6J6ILM7</accession>
<proteinExistence type="predicted"/>
<organism evidence="2">
    <name type="scientific">freshwater metagenome</name>
    <dbReference type="NCBI Taxonomy" id="449393"/>
    <lineage>
        <taxon>unclassified sequences</taxon>
        <taxon>metagenomes</taxon>
        <taxon>ecological metagenomes</taxon>
    </lineage>
</organism>
<reference evidence="2" key="1">
    <citation type="submission" date="2020-05" db="EMBL/GenBank/DDBJ databases">
        <authorList>
            <person name="Chiriac C."/>
            <person name="Salcher M."/>
            <person name="Ghai R."/>
            <person name="Kavagutti S V."/>
        </authorList>
    </citation>
    <scope>NUCLEOTIDE SEQUENCE</scope>
</reference>
<feature type="region of interest" description="Disordered" evidence="1">
    <location>
        <begin position="42"/>
        <end position="81"/>
    </location>
</feature>
<gene>
    <name evidence="2" type="ORF">UFOPK1835_02105</name>
</gene>
<feature type="compositionally biased region" description="Basic and acidic residues" evidence="1">
    <location>
        <begin position="70"/>
        <end position="81"/>
    </location>
</feature>
<evidence type="ECO:0000313" key="2">
    <source>
        <dbReference type="EMBL" id="CAB4625283.1"/>
    </source>
</evidence>
<evidence type="ECO:0000256" key="1">
    <source>
        <dbReference type="SAM" id="MobiDB-lite"/>
    </source>
</evidence>
<protein>
    <submittedName>
        <fullName evidence="2">Unannotated protein</fullName>
    </submittedName>
</protein>
<name>A0A6J6ILM7_9ZZZZ</name>
<dbReference type="AlphaFoldDB" id="A0A6J6ILM7"/>